<dbReference type="RefSeq" id="WP_119175359.1">
    <property type="nucleotide sequence ID" value="NZ_QXIT01000017.1"/>
</dbReference>
<reference evidence="7 8" key="1">
    <citation type="submission" date="2018-09" db="EMBL/GenBank/DDBJ databases">
        <title>Discovery and Ecogenomic Context for Candidatus Cryosericales, a Global Caldiserica Order Active in Thawing Permafrost.</title>
        <authorList>
            <person name="Martinez M.A."/>
            <person name="Woodcroft B.J."/>
            <person name="Ignacio Espinoza J.C."/>
            <person name="Zayed A."/>
            <person name="Singleton C.M."/>
            <person name="Boyd J."/>
            <person name="Li Y.-F."/>
            <person name="Purvine S."/>
            <person name="Maughan H."/>
            <person name="Hodgkins S.B."/>
            <person name="Anderson D."/>
            <person name="Sederholm M."/>
            <person name="Temperton B."/>
            <person name="Saleska S.R."/>
            <person name="Tyson G.W."/>
            <person name="Rich V.I."/>
        </authorList>
    </citation>
    <scope>NUCLEOTIDE SEQUENCE [LARGE SCALE GENOMIC DNA]</scope>
    <source>
        <strain evidence="7 8">SMC6</strain>
    </source>
</reference>
<dbReference type="InterPro" id="IPR001851">
    <property type="entry name" value="ABC_transp_permease"/>
</dbReference>
<comment type="subcellular location">
    <subcellularLocation>
        <location evidence="1">Cell membrane</location>
        <topology evidence="1">Multi-pass membrane protein</topology>
    </subcellularLocation>
</comment>
<feature type="transmembrane region" description="Helical" evidence="6">
    <location>
        <begin position="65"/>
        <end position="87"/>
    </location>
</feature>
<evidence type="ECO:0000256" key="5">
    <source>
        <dbReference type="ARBA" id="ARBA00023136"/>
    </source>
</evidence>
<dbReference type="GO" id="GO:0022857">
    <property type="term" value="F:transmembrane transporter activity"/>
    <property type="evidence" value="ECO:0007669"/>
    <property type="project" value="InterPro"/>
</dbReference>
<name>A0A398D7K3_9BACT</name>
<feature type="transmembrane region" description="Helical" evidence="6">
    <location>
        <begin position="194"/>
        <end position="220"/>
    </location>
</feature>
<keyword evidence="4 6" id="KW-1133">Transmembrane helix</keyword>
<feature type="transmembrane region" description="Helical" evidence="6">
    <location>
        <begin position="94"/>
        <end position="112"/>
    </location>
</feature>
<evidence type="ECO:0000256" key="1">
    <source>
        <dbReference type="ARBA" id="ARBA00004651"/>
    </source>
</evidence>
<dbReference type="AlphaFoldDB" id="A0A398D7K3"/>
<feature type="transmembrane region" description="Helical" evidence="6">
    <location>
        <begin position="273"/>
        <end position="293"/>
    </location>
</feature>
<feature type="transmembrane region" description="Helical" evidence="6">
    <location>
        <begin position="226"/>
        <end position="252"/>
    </location>
</feature>
<gene>
    <name evidence="7" type="ORF">SMC6_00970</name>
</gene>
<dbReference type="Pfam" id="PF02653">
    <property type="entry name" value="BPD_transp_2"/>
    <property type="match status" value="1"/>
</dbReference>
<accession>A0A398D7K3</accession>
<feature type="transmembrane region" description="Helical" evidence="6">
    <location>
        <begin position="147"/>
        <end position="164"/>
    </location>
</feature>
<evidence type="ECO:0000256" key="2">
    <source>
        <dbReference type="ARBA" id="ARBA00022475"/>
    </source>
</evidence>
<dbReference type="Proteomes" id="UP000266260">
    <property type="component" value="Unassembled WGS sequence"/>
</dbReference>
<proteinExistence type="predicted"/>
<keyword evidence="5 6" id="KW-0472">Membrane</keyword>
<evidence type="ECO:0000313" key="8">
    <source>
        <dbReference type="Proteomes" id="UP000266260"/>
    </source>
</evidence>
<dbReference type="EMBL" id="QXIT01000017">
    <property type="protein sequence ID" value="RIE10633.1"/>
    <property type="molecule type" value="Genomic_DNA"/>
</dbReference>
<organism evidence="7 8">
    <name type="scientific">Candidatus Cryosericum odellii</name>
    <dbReference type="NCBI Taxonomy" id="2290917"/>
    <lineage>
        <taxon>Bacteria</taxon>
        <taxon>Pseudomonadati</taxon>
        <taxon>Caldisericota/Cryosericota group</taxon>
        <taxon>Candidatus Cryosericota</taxon>
        <taxon>Candidatus Cryosericia</taxon>
        <taxon>Candidatus Cryosericales</taxon>
        <taxon>Candidatus Cryosericaceae</taxon>
        <taxon>Candidatus Cryosericum</taxon>
    </lineage>
</organism>
<keyword evidence="3 6" id="KW-0812">Transmembrane</keyword>
<dbReference type="PANTHER" id="PTHR43370:SF2">
    <property type="entry name" value="ABC TRANSPORTER PERMEASE PROTEIN"/>
    <property type="match status" value="1"/>
</dbReference>
<keyword evidence="8" id="KW-1185">Reference proteome</keyword>
<feature type="transmembrane region" description="Helical" evidence="6">
    <location>
        <begin position="37"/>
        <end position="59"/>
    </location>
</feature>
<evidence type="ECO:0000313" key="7">
    <source>
        <dbReference type="EMBL" id="RIE10633.1"/>
    </source>
</evidence>
<comment type="caution">
    <text evidence="7">The sequence shown here is derived from an EMBL/GenBank/DDBJ whole genome shotgun (WGS) entry which is preliminary data.</text>
</comment>
<sequence>MNPTFGSILIKVLAGAVQSGTILLLPTLGEVLTERSGVLNLGLEGLMLIGAFFGFLGAMKTGNPYIGLLFGMAAAAVVAAMHAFICVTLRGNQTVTGLAITIFGTGLSAFYGDRWVLQRITNAIQPMSIPGLSKVPIIGPIFFSQDLIVYAGYILVALFWFLLFKTKVGVNLRAVGENAKAADAMGVNVTGARYFWTILGGALAGAGGAYITCCIHPYWLGGMTSGMGWIALALVVFAMWNPFNALVGAFLFGSIESLQLQLQAAGTYINSALLSMLPYLVTFVVIIIATVIVRVRHVGTPKELGIPYVREEK</sequence>
<evidence type="ECO:0000256" key="3">
    <source>
        <dbReference type="ARBA" id="ARBA00022692"/>
    </source>
</evidence>
<evidence type="ECO:0000256" key="6">
    <source>
        <dbReference type="SAM" id="Phobius"/>
    </source>
</evidence>
<dbReference type="CDD" id="cd06580">
    <property type="entry name" value="TM_PBP1_transp_TpRbsC_like"/>
    <property type="match status" value="1"/>
</dbReference>
<keyword evidence="2" id="KW-1003">Cell membrane</keyword>
<feature type="transmembrane region" description="Helical" evidence="6">
    <location>
        <begin position="6"/>
        <end position="25"/>
    </location>
</feature>
<protein>
    <submittedName>
        <fullName evidence="7">ABC transporter permease</fullName>
    </submittedName>
</protein>
<dbReference type="GO" id="GO:0005886">
    <property type="term" value="C:plasma membrane"/>
    <property type="evidence" value="ECO:0007669"/>
    <property type="project" value="UniProtKB-SubCell"/>
</dbReference>
<evidence type="ECO:0000256" key="4">
    <source>
        <dbReference type="ARBA" id="ARBA00022989"/>
    </source>
</evidence>
<dbReference type="PANTHER" id="PTHR43370">
    <property type="entry name" value="SUGAR ABC TRANSPORTER INTEGRAL MEMBRANE PROTEIN-RELATED"/>
    <property type="match status" value="1"/>
</dbReference>